<sequence length="232" mass="26749">MVMDQLIKLNNQTAGRDKIARLLQYLSRFVWHNLQKTQKHGVVSLKNLEFQLSTFRKLLRFGRFAESIYTTLPFFEQDEATIRYTVILSKIANSLFLLADHILWLGRADVCTVDTERWSRLSNKYWLYSITMNLVRDFYEISNILKSNKDSILQNKFSSKEMLHILLRSFYILSNHQDVMIDTIKNGCDFFIPFTSLGHTKLSPGIIGLLGAVSSIAGLLVLLQPSKKLIPS</sequence>
<dbReference type="PANTHER" id="PTHR12652:SF50">
    <property type="entry name" value="PEROXIN 11"/>
    <property type="match status" value="1"/>
</dbReference>
<keyword evidence="5" id="KW-1133">Transmembrane helix</keyword>
<comment type="subcellular location">
    <subcellularLocation>
        <location evidence="4">Peroxisome membrane</location>
    </subcellularLocation>
</comment>
<keyword evidence="2 5" id="KW-0472">Membrane</keyword>
<keyword evidence="3" id="KW-0576">Peroxisome</keyword>
<name>A0A6P7GGN9_DIAVI</name>
<evidence type="ECO:0000256" key="5">
    <source>
        <dbReference type="SAM" id="Phobius"/>
    </source>
</evidence>
<gene>
    <name evidence="6" type="primary">LOC114342337</name>
</gene>
<dbReference type="GO" id="GO:0016559">
    <property type="term" value="P:peroxisome fission"/>
    <property type="evidence" value="ECO:0007669"/>
    <property type="project" value="InterPro"/>
</dbReference>
<proteinExistence type="predicted"/>
<dbReference type="FunCoup" id="A0A6P7GGN9">
    <property type="interactions" value="201"/>
</dbReference>
<protein>
    <submittedName>
        <fullName evidence="6">Peroxisomal membrane protein 11B</fullName>
    </submittedName>
</protein>
<evidence type="ECO:0000256" key="2">
    <source>
        <dbReference type="ARBA" id="ARBA00023136"/>
    </source>
</evidence>
<dbReference type="RefSeq" id="XP_028148939.1">
    <property type="nucleotide sequence ID" value="XM_028293138.1"/>
</dbReference>
<evidence type="ECO:0000313" key="6">
    <source>
        <dbReference type="RefSeq" id="XP_028148939.1"/>
    </source>
</evidence>
<dbReference type="PANTHER" id="PTHR12652">
    <property type="entry name" value="PEROXISOMAL BIOGENESIS FACTOR 11"/>
    <property type="match status" value="1"/>
</dbReference>
<dbReference type="InterPro" id="IPR008733">
    <property type="entry name" value="PEX11"/>
</dbReference>
<dbReference type="GO" id="GO:0005778">
    <property type="term" value="C:peroxisomal membrane"/>
    <property type="evidence" value="ECO:0007669"/>
    <property type="project" value="UniProtKB-SubCell"/>
</dbReference>
<keyword evidence="1" id="KW-0962">Peroxisome biogenesis</keyword>
<accession>A0A6P7GGN9</accession>
<organism evidence="6">
    <name type="scientific">Diabrotica virgifera virgifera</name>
    <name type="common">western corn rootworm</name>
    <dbReference type="NCBI Taxonomy" id="50390"/>
    <lineage>
        <taxon>Eukaryota</taxon>
        <taxon>Metazoa</taxon>
        <taxon>Ecdysozoa</taxon>
        <taxon>Arthropoda</taxon>
        <taxon>Hexapoda</taxon>
        <taxon>Insecta</taxon>
        <taxon>Pterygota</taxon>
        <taxon>Neoptera</taxon>
        <taxon>Endopterygota</taxon>
        <taxon>Coleoptera</taxon>
        <taxon>Polyphaga</taxon>
        <taxon>Cucujiformia</taxon>
        <taxon>Chrysomeloidea</taxon>
        <taxon>Chrysomelidae</taxon>
        <taxon>Galerucinae</taxon>
        <taxon>Diabroticina</taxon>
        <taxon>Diabroticites</taxon>
        <taxon>Diabrotica</taxon>
    </lineage>
</organism>
<dbReference type="Pfam" id="PF05648">
    <property type="entry name" value="PEX11"/>
    <property type="match status" value="1"/>
</dbReference>
<keyword evidence="5" id="KW-0812">Transmembrane</keyword>
<feature type="transmembrane region" description="Helical" evidence="5">
    <location>
        <begin position="202"/>
        <end position="223"/>
    </location>
</feature>
<evidence type="ECO:0000256" key="1">
    <source>
        <dbReference type="ARBA" id="ARBA00022593"/>
    </source>
</evidence>
<dbReference type="AlphaFoldDB" id="A0A6P7GGN9"/>
<evidence type="ECO:0000256" key="4">
    <source>
        <dbReference type="ARBA" id="ARBA00046271"/>
    </source>
</evidence>
<dbReference type="InParanoid" id="A0A6P7GGN9"/>
<reference evidence="6" key="1">
    <citation type="submission" date="2025-08" db="UniProtKB">
        <authorList>
            <consortium name="RefSeq"/>
        </authorList>
    </citation>
    <scope>IDENTIFICATION</scope>
    <source>
        <tissue evidence="6">Whole insect</tissue>
    </source>
</reference>
<evidence type="ECO:0000256" key="3">
    <source>
        <dbReference type="ARBA" id="ARBA00023140"/>
    </source>
</evidence>